<evidence type="ECO:0000313" key="1">
    <source>
        <dbReference type="EMBL" id="GAA2243070.1"/>
    </source>
</evidence>
<reference evidence="2" key="1">
    <citation type="journal article" date="2019" name="Int. J. Syst. Evol. Microbiol.">
        <title>The Global Catalogue of Microorganisms (GCM) 10K type strain sequencing project: providing services to taxonomists for standard genome sequencing and annotation.</title>
        <authorList>
            <consortium name="The Broad Institute Genomics Platform"/>
            <consortium name="The Broad Institute Genome Sequencing Center for Infectious Disease"/>
            <person name="Wu L."/>
            <person name="Ma J."/>
        </authorList>
    </citation>
    <scope>NUCLEOTIDE SEQUENCE [LARGE SCALE GENOMIC DNA]</scope>
    <source>
        <strain evidence="2">JCM 16117</strain>
    </source>
</reference>
<gene>
    <name evidence="1" type="ORF">GCM10009851_30450</name>
</gene>
<evidence type="ECO:0000313" key="2">
    <source>
        <dbReference type="Proteomes" id="UP001500929"/>
    </source>
</evidence>
<proteinExistence type="predicted"/>
<name>A0ABP5QRU1_9MICO</name>
<sequence>MTRPREFAGAGEEFAEGASRVVEDMTVFQKGNGGNKRSARGGERRSGTAPRALLAVFGGARFAREQPFYA</sequence>
<organism evidence="1 2">
    <name type="scientific">Herbiconiux moechotypicola</name>
    <dbReference type="NCBI Taxonomy" id="637393"/>
    <lineage>
        <taxon>Bacteria</taxon>
        <taxon>Bacillati</taxon>
        <taxon>Actinomycetota</taxon>
        <taxon>Actinomycetes</taxon>
        <taxon>Micrococcales</taxon>
        <taxon>Microbacteriaceae</taxon>
        <taxon>Herbiconiux</taxon>
    </lineage>
</organism>
<comment type="caution">
    <text evidence="1">The sequence shown here is derived from an EMBL/GenBank/DDBJ whole genome shotgun (WGS) entry which is preliminary data.</text>
</comment>
<dbReference type="Proteomes" id="UP001500929">
    <property type="component" value="Unassembled WGS sequence"/>
</dbReference>
<protein>
    <submittedName>
        <fullName evidence="1">Uncharacterized protein</fullName>
    </submittedName>
</protein>
<accession>A0ABP5QRU1</accession>
<keyword evidence="2" id="KW-1185">Reference proteome</keyword>
<dbReference type="EMBL" id="BAAAQY010000009">
    <property type="protein sequence ID" value="GAA2243070.1"/>
    <property type="molecule type" value="Genomic_DNA"/>
</dbReference>